<proteinExistence type="predicted"/>
<dbReference type="eggNOG" id="ENOG502QQEE">
    <property type="taxonomic scope" value="Eukaryota"/>
</dbReference>
<dbReference type="AlphaFoldDB" id="E5AF78"/>
<feature type="compositionally biased region" description="Basic and acidic residues" evidence="1">
    <location>
        <begin position="441"/>
        <end position="451"/>
    </location>
</feature>
<keyword evidence="2" id="KW-0812">Transmembrane</keyword>
<dbReference type="HOGENOM" id="CLU_386866_0_0_1"/>
<dbReference type="Proteomes" id="UP000002668">
    <property type="component" value="Genome"/>
</dbReference>
<dbReference type="VEuPathDB" id="FungiDB:LEMA_P006540.1"/>
<feature type="compositionally biased region" description="Pro residues" evidence="1">
    <location>
        <begin position="61"/>
        <end position="83"/>
    </location>
</feature>
<feature type="region of interest" description="Disordered" evidence="1">
    <location>
        <begin position="669"/>
        <end position="714"/>
    </location>
</feature>
<evidence type="ECO:0000313" key="4">
    <source>
        <dbReference type="Proteomes" id="UP000002668"/>
    </source>
</evidence>
<accession>E5AF78</accession>
<gene>
    <name evidence="3" type="ORF">LEMA_P006540.1</name>
</gene>
<evidence type="ECO:0000256" key="1">
    <source>
        <dbReference type="SAM" id="MobiDB-lite"/>
    </source>
</evidence>
<protein>
    <submittedName>
        <fullName evidence="3">Uncharacterized protein</fullName>
    </submittedName>
</protein>
<feature type="compositionally biased region" description="Low complexity" evidence="1">
    <location>
        <begin position="22"/>
        <end position="31"/>
    </location>
</feature>
<reference evidence="4" key="1">
    <citation type="journal article" date="2011" name="Nat. Commun.">
        <title>Effector diversification within compartments of the Leptosphaeria maculans genome affected by Repeat-Induced Point mutations.</title>
        <authorList>
            <person name="Rouxel T."/>
            <person name="Grandaubert J."/>
            <person name="Hane J.K."/>
            <person name="Hoede C."/>
            <person name="van de Wouw A.P."/>
            <person name="Couloux A."/>
            <person name="Dominguez V."/>
            <person name="Anthouard V."/>
            <person name="Bally P."/>
            <person name="Bourras S."/>
            <person name="Cozijnsen A.J."/>
            <person name="Ciuffetti L.M."/>
            <person name="Degrave A."/>
            <person name="Dilmaghani A."/>
            <person name="Duret L."/>
            <person name="Fudal I."/>
            <person name="Goodwin S.B."/>
            <person name="Gout L."/>
            <person name="Glaser N."/>
            <person name="Linglin J."/>
            <person name="Kema G.H.J."/>
            <person name="Lapalu N."/>
            <person name="Lawrence C.B."/>
            <person name="May K."/>
            <person name="Meyer M."/>
            <person name="Ollivier B."/>
            <person name="Poulain J."/>
            <person name="Schoch C.L."/>
            <person name="Simon A."/>
            <person name="Spatafora J.W."/>
            <person name="Stachowiak A."/>
            <person name="Turgeon B.G."/>
            <person name="Tyler B.M."/>
            <person name="Vincent D."/>
            <person name="Weissenbach J."/>
            <person name="Amselem J."/>
            <person name="Quesneville H."/>
            <person name="Oliver R.P."/>
            <person name="Wincker P."/>
            <person name="Balesdent M.-H."/>
            <person name="Howlett B.J."/>
        </authorList>
    </citation>
    <scope>NUCLEOTIDE SEQUENCE [LARGE SCALE GENOMIC DNA]</scope>
    <source>
        <strain evidence="4">JN3 / isolate v23.1.3 / race Av1-4-5-6-7-8</strain>
    </source>
</reference>
<feature type="compositionally biased region" description="Pro residues" evidence="1">
    <location>
        <begin position="95"/>
        <end position="104"/>
    </location>
</feature>
<evidence type="ECO:0000313" key="3">
    <source>
        <dbReference type="EMBL" id="CBY01867.1"/>
    </source>
</evidence>
<evidence type="ECO:0000256" key="2">
    <source>
        <dbReference type="SAM" id="Phobius"/>
    </source>
</evidence>
<organism evidence="3 4">
    <name type="scientific">Leptosphaeria maculans (strain JN3 / isolate v23.1.3 / race Av1-4-5-6-7-8)</name>
    <name type="common">Blackleg fungus</name>
    <name type="synonym">Phoma lingam</name>
    <dbReference type="NCBI Taxonomy" id="985895"/>
    <lineage>
        <taxon>Eukaryota</taxon>
        <taxon>Fungi</taxon>
        <taxon>Dikarya</taxon>
        <taxon>Ascomycota</taxon>
        <taxon>Pezizomycotina</taxon>
        <taxon>Dothideomycetes</taxon>
        <taxon>Pleosporomycetidae</taxon>
        <taxon>Pleosporales</taxon>
        <taxon>Pleosporineae</taxon>
        <taxon>Leptosphaeriaceae</taxon>
        <taxon>Plenodomus</taxon>
        <taxon>Plenodomus lingam/Leptosphaeria maculans species complex</taxon>
    </lineage>
</organism>
<feature type="region of interest" description="Disordered" evidence="1">
    <location>
        <begin position="267"/>
        <end position="304"/>
    </location>
</feature>
<keyword evidence="2" id="KW-1133">Transmembrane helix</keyword>
<dbReference type="RefSeq" id="XP_003845346.1">
    <property type="nucleotide sequence ID" value="XM_003845298.1"/>
</dbReference>
<feature type="transmembrane region" description="Helical" evidence="2">
    <location>
        <begin position="326"/>
        <end position="348"/>
    </location>
</feature>
<dbReference type="GeneID" id="13286049"/>
<dbReference type="STRING" id="985895.E5AF78"/>
<dbReference type="EMBL" id="FP929139">
    <property type="protein sequence ID" value="CBY01867.1"/>
    <property type="molecule type" value="Genomic_DNA"/>
</dbReference>
<feature type="compositionally biased region" description="Low complexity" evidence="1">
    <location>
        <begin position="84"/>
        <end position="94"/>
    </location>
</feature>
<feature type="compositionally biased region" description="Polar residues" evidence="1">
    <location>
        <begin position="32"/>
        <end position="42"/>
    </location>
</feature>
<name>E5AF78_LEPMJ</name>
<feature type="compositionally biased region" description="Low complexity" evidence="1">
    <location>
        <begin position="415"/>
        <end position="427"/>
    </location>
</feature>
<sequence>MASPQELVTTVNGRRCTRSRARTAATPTPLTEQSTAATATELTISTTVQQTSQTQTTADAPPLPPLAPSPPSPPPSPPPPPSPSSSSSLSASPFSPSPVSPSPVSPSTATLPQQPSVVLTTDGATTTVVAASSATGTSSALPSSSAPVSQLPDLASSDQAVAAALPSTAPGNEPVPPSSVTVAEASSSVPAQAQELIGPTAESLQAAVTTTPAPPLIPTSTDSNSFIIATSLSRQISSTQAPLFTAPAASNGPTPVVTAPLASSSTSVQSPISNTNLPAAKQPGRTTSVANLTPTDDPAGIIEPDRGDNDAPLTLPKSGNADIGSIVGGVVGGVASLVLLLGLLFFCLRKRKSKEIRWTEKNSKGPVLLENLRSIAASCGVLIAKLTGKKSGPMGNTYQRHTMHNSVSSLYSTNSGGRLRSSSESSGMFVERRPVSTSSRESGRKVLRKEQNSISSNYRFPCAMDDQRGKSTSDYANPFADPAPPATLSLLNPDPQSGPATPQVPVATADKVPRDPFASIYDPMEQGRPRSIESNAHHKHNKSSLSAVSALSALGSHPPPTLWLHNTTDPFRDPVSPLAPTQARLSGHSRRPSSATYPAFNAITTTSTTRDSHYTYFGEPGPSRPATSMFTPAMSSGRTVRQSDPFDLDRPEVLGFKDVGGRKEVNASLTRQPTRAKRTSSIGNWGNAANGSYASQDGTGSITRQLWSTNGRRA</sequence>
<keyword evidence="2" id="KW-0472">Membrane</keyword>
<keyword evidence="4" id="KW-1185">Reference proteome</keyword>
<feature type="region of interest" description="Disordered" evidence="1">
    <location>
        <begin position="409"/>
        <end position="507"/>
    </location>
</feature>
<dbReference type="InParanoid" id="E5AF78"/>
<feature type="region of interest" description="Disordered" evidence="1">
    <location>
        <begin position="1"/>
        <end position="119"/>
    </location>
</feature>
<feature type="compositionally biased region" description="Polar residues" evidence="1">
    <location>
        <begin position="267"/>
        <end position="277"/>
    </location>
</feature>
<dbReference type="OMA" id="IRQSDPF"/>
<feature type="compositionally biased region" description="Low complexity" evidence="1">
    <location>
        <begin position="178"/>
        <end position="187"/>
    </location>
</feature>
<feature type="region of interest" description="Disordered" evidence="1">
    <location>
        <begin position="131"/>
        <end position="187"/>
    </location>
</feature>
<feature type="compositionally biased region" description="Polar residues" evidence="1">
    <location>
        <begin position="284"/>
        <end position="294"/>
    </location>
</feature>
<feature type="compositionally biased region" description="Low complexity" evidence="1">
    <location>
        <begin position="43"/>
        <end position="57"/>
    </location>
</feature>
<feature type="compositionally biased region" description="Low complexity" evidence="1">
    <location>
        <begin position="131"/>
        <end position="149"/>
    </location>
</feature>
<dbReference type="OrthoDB" id="3936275at2759"/>
<feature type="compositionally biased region" description="Polar residues" evidence="1">
    <location>
        <begin position="1"/>
        <end position="12"/>
    </location>
</feature>